<evidence type="ECO:0000256" key="1">
    <source>
        <dbReference type="ARBA" id="ARBA00000213"/>
    </source>
</evidence>
<dbReference type="GO" id="GO:0008270">
    <property type="term" value="F:zinc ion binding"/>
    <property type="evidence" value="ECO:0007669"/>
    <property type="project" value="UniProtKB-KW"/>
</dbReference>
<dbReference type="InterPro" id="IPR006171">
    <property type="entry name" value="TOPRIM_dom"/>
</dbReference>
<name>A0A1G2R362_9BACT</name>
<dbReference type="PANTHER" id="PTHR42785:SF1">
    <property type="entry name" value="DNA TOPOISOMERASE"/>
    <property type="match status" value="1"/>
</dbReference>
<dbReference type="Pfam" id="PF01751">
    <property type="entry name" value="Toprim"/>
    <property type="match status" value="1"/>
</dbReference>
<dbReference type="InterPro" id="IPR003602">
    <property type="entry name" value="Topo_IA_DNA-bd_dom"/>
</dbReference>
<dbReference type="Gene3D" id="1.10.290.10">
    <property type="entry name" value="Topoisomerase I, domain 4"/>
    <property type="match status" value="1"/>
</dbReference>
<dbReference type="EMBL" id="MHTW01000015">
    <property type="protein sequence ID" value="OHA67266.1"/>
    <property type="molecule type" value="Genomic_DNA"/>
</dbReference>
<evidence type="ECO:0000256" key="9">
    <source>
        <dbReference type="ARBA" id="ARBA00023235"/>
    </source>
</evidence>
<dbReference type="Proteomes" id="UP000176901">
    <property type="component" value="Unassembled WGS sequence"/>
</dbReference>
<dbReference type="InterPro" id="IPR000380">
    <property type="entry name" value="Topo_IA"/>
</dbReference>
<dbReference type="CDD" id="cd00186">
    <property type="entry name" value="TOP1Ac"/>
    <property type="match status" value="1"/>
</dbReference>
<dbReference type="STRING" id="1802451.A3C82_00175"/>
<dbReference type="GO" id="GO:0003917">
    <property type="term" value="F:DNA topoisomerase type I (single strand cut, ATP-independent) activity"/>
    <property type="evidence" value="ECO:0007669"/>
    <property type="project" value="UniProtKB-UniRule"/>
</dbReference>
<gene>
    <name evidence="10" type="primary">topA</name>
    <name evidence="13" type="ORF">A3C82_00175</name>
</gene>
<dbReference type="Gene3D" id="3.40.50.140">
    <property type="match status" value="1"/>
</dbReference>
<comment type="catalytic activity">
    <reaction evidence="1 10">
        <text>ATP-independent breakage of single-stranded DNA, followed by passage and rejoining.</text>
        <dbReference type="EC" id="5.6.2.1"/>
    </reaction>
</comment>
<dbReference type="EC" id="5.6.2.1" evidence="10"/>
<dbReference type="InterPro" id="IPR023405">
    <property type="entry name" value="Topo_IA_core_domain"/>
</dbReference>
<feature type="region of interest" description="Interaction with DNA" evidence="10">
    <location>
        <begin position="159"/>
        <end position="164"/>
    </location>
</feature>
<feature type="site" description="Interaction with DNA" evidence="10">
    <location>
        <position position="135"/>
    </location>
</feature>
<evidence type="ECO:0000256" key="5">
    <source>
        <dbReference type="ARBA" id="ARBA00022833"/>
    </source>
</evidence>
<proteinExistence type="inferred from homology"/>
<dbReference type="GO" id="GO:0006265">
    <property type="term" value="P:DNA topological change"/>
    <property type="evidence" value="ECO:0007669"/>
    <property type="project" value="UniProtKB-UniRule"/>
</dbReference>
<feature type="domain" description="Topo IA-type catalytic" evidence="12">
    <location>
        <begin position="125"/>
        <end position="546"/>
    </location>
</feature>
<feature type="domain" description="Toprim" evidence="11">
    <location>
        <begin position="1"/>
        <end position="111"/>
    </location>
</feature>
<evidence type="ECO:0000256" key="7">
    <source>
        <dbReference type="ARBA" id="ARBA00023029"/>
    </source>
</evidence>
<dbReference type="PANTHER" id="PTHR42785">
    <property type="entry name" value="DNA TOPOISOMERASE, TYPE IA, CORE"/>
    <property type="match status" value="1"/>
</dbReference>
<feature type="site" description="Interaction with DNA" evidence="10">
    <location>
        <position position="151"/>
    </location>
</feature>
<dbReference type="HAMAP" id="MF_00952">
    <property type="entry name" value="Topoisom_1_prok"/>
    <property type="match status" value="1"/>
</dbReference>
<dbReference type="InterPro" id="IPR013498">
    <property type="entry name" value="Topo_IA_Znf"/>
</dbReference>
<keyword evidence="3" id="KW-0479">Metal-binding</keyword>
<keyword evidence="9 10" id="KW-0413">Isomerase</keyword>
<dbReference type="Gene3D" id="2.70.20.10">
    <property type="entry name" value="Topoisomerase I, domain 3"/>
    <property type="match status" value="1"/>
</dbReference>
<dbReference type="Pfam" id="PF01131">
    <property type="entry name" value="Topoisom_bac"/>
    <property type="match status" value="1"/>
</dbReference>
<evidence type="ECO:0000313" key="14">
    <source>
        <dbReference type="Proteomes" id="UP000176901"/>
    </source>
</evidence>
<feature type="site" description="Interaction with DNA" evidence="10">
    <location>
        <position position="144"/>
    </location>
</feature>
<dbReference type="GO" id="GO:0003677">
    <property type="term" value="F:DNA binding"/>
    <property type="evidence" value="ECO:0007669"/>
    <property type="project" value="UniProtKB-KW"/>
</dbReference>
<dbReference type="InterPro" id="IPR023406">
    <property type="entry name" value="Topo_IA_AS"/>
</dbReference>
<dbReference type="SMART" id="SM00493">
    <property type="entry name" value="TOPRIM"/>
    <property type="match status" value="1"/>
</dbReference>
<dbReference type="InterPro" id="IPR013825">
    <property type="entry name" value="Topo_IA_cen_sub2"/>
</dbReference>
<dbReference type="InterPro" id="IPR005733">
    <property type="entry name" value="TopoI_bac-type"/>
</dbReference>
<dbReference type="InterPro" id="IPR003601">
    <property type="entry name" value="Topo_IA_2"/>
</dbReference>
<keyword evidence="4" id="KW-0863">Zinc-finger</keyword>
<dbReference type="GO" id="GO:0005694">
    <property type="term" value="C:chromosome"/>
    <property type="evidence" value="ECO:0007669"/>
    <property type="project" value="InterPro"/>
</dbReference>
<dbReference type="PROSITE" id="PS50880">
    <property type="entry name" value="TOPRIM"/>
    <property type="match status" value="1"/>
</dbReference>
<comment type="function">
    <text evidence="10">Releases the supercoiling and torsional tension of DNA, which is introduced during the DNA replication and transcription, by transiently cleaving and rejoining one strand of the DNA duplex. Introduces a single-strand break via transesterification at a target site in duplex DNA. The scissile phosphodiester is attacked by the catalytic tyrosine of the enzyme, resulting in the formation of a DNA-(5'-phosphotyrosyl)-enzyme intermediate and the expulsion of a 3'-OH DNA strand. The free DNA strand then undergoes passage around the unbroken strand, thus removing DNA supercoils. Finally, in the religation step, the DNA 3'-OH attacks the covalent intermediate to expel the active-site tyrosine and restore the DNA phosphodiester backbone.</text>
</comment>
<feature type="site" description="Interaction with DNA" evidence="10">
    <location>
        <position position="290"/>
    </location>
</feature>
<evidence type="ECO:0000256" key="8">
    <source>
        <dbReference type="ARBA" id="ARBA00023125"/>
    </source>
</evidence>
<keyword evidence="5" id="KW-0862">Zinc</keyword>
<dbReference type="SUPFAM" id="SSF57783">
    <property type="entry name" value="Zinc beta-ribbon"/>
    <property type="match status" value="1"/>
</dbReference>
<dbReference type="SMART" id="SM00436">
    <property type="entry name" value="TOP1Bc"/>
    <property type="match status" value="1"/>
</dbReference>
<dbReference type="InterPro" id="IPR034149">
    <property type="entry name" value="TOPRIM_TopoI"/>
</dbReference>
<dbReference type="AlphaFoldDB" id="A0A1G2R362"/>
<comment type="subunit">
    <text evidence="10">Monomer.</text>
</comment>
<comment type="similarity">
    <text evidence="2 10">Belongs to the type IA topoisomerase family.</text>
</comment>
<reference evidence="13 14" key="1">
    <citation type="journal article" date="2016" name="Nat. Commun.">
        <title>Thousands of microbial genomes shed light on interconnected biogeochemical processes in an aquifer system.</title>
        <authorList>
            <person name="Anantharaman K."/>
            <person name="Brown C.T."/>
            <person name="Hug L.A."/>
            <person name="Sharon I."/>
            <person name="Castelle C.J."/>
            <person name="Probst A.J."/>
            <person name="Thomas B.C."/>
            <person name="Singh A."/>
            <person name="Wilkins M.J."/>
            <person name="Karaoz U."/>
            <person name="Brodie E.L."/>
            <person name="Williams K.H."/>
            <person name="Hubbard S.S."/>
            <person name="Banfield J.F."/>
        </authorList>
    </citation>
    <scope>NUCLEOTIDE SEQUENCE [LARGE SCALE GENOMIC DNA]</scope>
</reference>
<keyword evidence="7 10" id="KW-0799">Topoisomerase</keyword>
<sequence>MKFIVVESPTKAVTLKKFLGKEYEVQSSLGHIRDLPKDKIGIDTDNNFTPSYVIPTKARKTVTSLKNFAKKAKETILATDEDREGEAIAWHIAAVLNLKDPKRIVFHEITKEAIVEALKHPRAIDMNRVDAQQARRILDRLVGYKLSPFLWKKISRGLSAGRVQSVAVRLCADREREIQAFKPQEYWSIEAVLEKDKKEFQAILIQYAKKAISKLTITTQKEADDILKTLQDAEYRIEGVEKRETRHNPLPPFMTSTLQQEASKKLRFTARTTMSVAQHLYETGFITYHRTDSVNLSEFSLQAAKTYIINIYGENYWPGSPRAFMTKSKSAQEAHEAIRPTYPSENPESLKVQKRLDPRSFKLYDLVWRRFMASQMSQAILDLAKAEISAKDAIFTATGQTLKFDGFLKIYPMKFEAKELPALQKDDTARLISLSPLQHFTQPPARFTEASLIKALEEHGVGRPSTYAPTLSTIQDRGYIEKDEQKRFKPTDLGFTVNDVLVQHFPQIVDIAFTADMEEKLDKIAQGEKEWVPTIKEFYVPFEENLKKKYEEVSKKDIITETTEKTCPTCKSPLIVRMGRFGKFYACSTFPKCRYTENMQKEKMSLGIPCPSCKKGEIVRKLTRTRKTFYGCNTYPACTFALWQKPTGNICEKCSSLLIETGKDVVKCSKKECENSK</sequence>
<dbReference type="PROSITE" id="PS52039">
    <property type="entry name" value="TOPO_IA_2"/>
    <property type="match status" value="1"/>
</dbReference>
<dbReference type="InterPro" id="IPR013826">
    <property type="entry name" value="Topo_IA_cen_sub3"/>
</dbReference>
<dbReference type="Gene3D" id="3.30.65.10">
    <property type="entry name" value="Bacterial Topoisomerase I, domain 1"/>
    <property type="match status" value="1"/>
</dbReference>
<feature type="site" description="Interaction with DNA" evidence="10">
    <location>
        <position position="136"/>
    </location>
</feature>
<dbReference type="NCBIfam" id="TIGR01051">
    <property type="entry name" value="topA_bact"/>
    <property type="match status" value="1"/>
</dbReference>
<evidence type="ECO:0000256" key="2">
    <source>
        <dbReference type="ARBA" id="ARBA00009446"/>
    </source>
</evidence>
<keyword evidence="6" id="KW-0460">Magnesium</keyword>
<keyword evidence="8 10" id="KW-0238">DNA-binding</keyword>
<evidence type="ECO:0000259" key="11">
    <source>
        <dbReference type="PROSITE" id="PS50880"/>
    </source>
</evidence>
<evidence type="ECO:0000259" key="12">
    <source>
        <dbReference type="PROSITE" id="PS52039"/>
    </source>
</evidence>
<feature type="active site" description="O-(5'-phospho-DNA)-tyrosine intermediate" evidence="10">
    <location>
        <position position="288"/>
    </location>
</feature>
<evidence type="ECO:0000313" key="13">
    <source>
        <dbReference type="EMBL" id="OHA67266.1"/>
    </source>
</evidence>
<evidence type="ECO:0000256" key="10">
    <source>
        <dbReference type="HAMAP-Rule" id="MF_00952"/>
    </source>
</evidence>
<dbReference type="InterPro" id="IPR013824">
    <property type="entry name" value="Topo_IA_cen_sub1"/>
</dbReference>
<feature type="site" description="Interaction with DNA" evidence="10">
    <location>
        <position position="139"/>
    </location>
</feature>
<dbReference type="PROSITE" id="PS00396">
    <property type="entry name" value="TOPO_IA_1"/>
    <property type="match status" value="1"/>
</dbReference>
<dbReference type="InterPro" id="IPR028612">
    <property type="entry name" value="Topoisom_1_IA"/>
</dbReference>
<dbReference type="PRINTS" id="PR00417">
    <property type="entry name" value="PRTPISMRASEI"/>
</dbReference>
<evidence type="ECO:0000256" key="6">
    <source>
        <dbReference type="ARBA" id="ARBA00022842"/>
    </source>
</evidence>
<dbReference type="Gene3D" id="1.10.460.10">
    <property type="entry name" value="Topoisomerase I, domain 2"/>
    <property type="match status" value="1"/>
</dbReference>
<evidence type="ECO:0000256" key="4">
    <source>
        <dbReference type="ARBA" id="ARBA00022771"/>
    </source>
</evidence>
<feature type="site" description="Interaction with DNA" evidence="10">
    <location>
        <position position="477"/>
    </location>
</feature>
<organism evidence="13 14">
    <name type="scientific">Candidatus Wildermuthbacteria bacterium RIFCSPHIGHO2_02_FULL_47_12</name>
    <dbReference type="NCBI Taxonomy" id="1802451"/>
    <lineage>
        <taxon>Bacteria</taxon>
        <taxon>Candidatus Wildermuthiibacteriota</taxon>
    </lineage>
</organism>
<comment type="caution">
    <text evidence="13">The sequence shown here is derived from an EMBL/GenBank/DDBJ whole genome shotgun (WGS) entry which is preliminary data.</text>
</comment>
<feature type="site" description="Interaction with DNA" evidence="10">
    <location>
        <position position="31"/>
    </location>
</feature>
<protein>
    <recommendedName>
        <fullName evidence="10">DNA topoisomerase 1</fullName>
        <ecNumber evidence="10">5.6.2.1</ecNumber>
    </recommendedName>
    <alternativeName>
        <fullName evidence="10">DNA topoisomerase I</fullName>
    </alternativeName>
</protein>
<evidence type="ECO:0000256" key="3">
    <source>
        <dbReference type="ARBA" id="ARBA00022723"/>
    </source>
</evidence>
<dbReference type="SUPFAM" id="SSF56712">
    <property type="entry name" value="Prokaryotic type I DNA topoisomerase"/>
    <property type="match status" value="1"/>
</dbReference>
<dbReference type="SMART" id="SM00437">
    <property type="entry name" value="TOP1Ac"/>
    <property type="match status" value="1"/>
</dbReference>
<dbReference type="Pfam" id="PF01396">
    <property type="entry name" value="Zn_ribbon_Top1"/>
    <property type="match status" value="2"/>
</dbReference>
<dbReference type="CDD" id="cd03363">
    <property type="entry name" value="TOPRIM_TopoIA_TopoI"/>
    <property type="match status" value="1"/>
</dbReference>
<accession>A0A1G2R362</accession>
<dbReference type="InterPro" id="IPR013497">
    <property type="entry name" value="Topo_IA_cen"/>
</dbReference>